<accession>A0ABS8SGC0</accession>
<sequence length="132" mass="14919">MSRRRCGHCANLLSVNIAPSLHQSLPLQDLQRQDQSSIEDGSRSYGSSSSSTTHVTDFLPFLLIMINLDHLLFAHQRKDNVIFLPTTDLSRGDPKDKGKQLLILATEKLLALPKWHISYPLWTQAGWQQANQ</sequence>
<evidence type="ECO:0000256" key="1">
    <source>
        <dbReference type="SAM" id="MobiDB-lite"/>
    </source>
</evidence>
<dbReference type="Proteomes" id="UP000823775">
    <property type="component" value="Unassembled WGS sequence"/>
</dbReference>
<protein>
    <recommendedName>
        <fullName evidence="2">YABBY N-terminal domain-containing protein</fullName>
    </recommendedName>
</protein>
<dbReference type="Pfam" id="PF24868">
    <property type="entry name" value="YABBY_N"/>
    <property type="match status" value="1"/>
</dbReference>
<feature type="domain" description="YABBY N-terminal" evidence="2">
    <location>
        <begin position="5"/>
        <end position="31"/>
    </location>
</feature>
<feature type="region of interest" description="Disordered" evidence="1">
    <location>
        <begin position="32"/>
        <end position="53"/>
    </location>
</feature>
<name>A0ABS8SGC0_DATST</name>
<keyword evidence="4" id="KW-1185">Reference proteome</keyword>
<organism evidence="3 4">
    <name type="scientific">Datura stramonium</name>
    <name type="common">Jimsonweed</name>
    <name type="synonym">Common thornapple</name>
    <dbReference type="NCBI Taxonomy" id="4076"/>
    <lineage>
        <taxon>Eukaryota</taxon>
        <taxon>Viridiplantae</taxon>
        <taxon>Streptophyta</taxon>
        <taxon>Embryophyta</taxon>
        <taxon>Tracheophyta</taxon>
        <taxon>Spermatophyta</taxon>
        <taxon>Magnoliopsida</taxon>
        <taxon>eudicotyledons</taxon>
        <taxon>Gunneridae</taxon>
        <taxon>Pentapetalae</taxon>
        <taxon>asterids</taxon>
        <taxon>lamiids</taxon>
        <taxon>Solanales</taxon>
        <taxon>Solanaceae</taxon>
        <taxon>Solanoideae</taxon>
        <taxon>Datureae</taxon>
        <taxon>Datura</taxon>
    </lineage>
</organism>
<gene>
    <name evidence="3" type="ORF">HAX54_036588</name>
</gene>
<evidence type="ECO:0000259" key="2">
    <source>
        <dbReference type="Pfam" id="PF24868"/>
    </source>
</evidence>
<proteinExistence type="predicted"/>
<reference evidence="3 4" key="1">
    <citation type="journal article" date="2021" name="BMC Genomics">
        <title>Datura genome reveals duplications of psychoactive alkaloid biosynthetic genes and high mutation rate following tissue culture.</title>
        <authorList>
            <person name="Rajewski A."/>
            <person name="Carter-House D."/>
            <person name="Stajich J."/>
            <person name="Litt A."/>
        </authorList>
    </citation>
    <scope>NUCLEOTIDE SEQUENCE [LARGE SCALE GENOMIC DNA]</scope>
    <source>
        <strain evidence="3">AR-01</strain>
    </source>
</reference>
<dbReference type="InterPro" id="IPR056776">
    <property type="entry name" value="YABBY_N"/>
</dbReference>
<evidence type="ECO:0000313" key="3">
    <source>
        <dbReference type="EMBL" id="MCD7457934.1"/>
    </source>
</evidence>
<dbReference type="EMBL" id="JACEIK010000486">
    <property type="protein sequence ID" value="MCD7457934.1"/>
    <property type="molecule type" value="Genomic_DNA"/>
</dbReference>
<feature type="compositionally biased region" description="Low complexity" evidence="1">
    <location>
        <begin position="36"/>
        <end position="51"/>
    </location>
</feature>
<evidence type="ECO:0000313" key="4">
    <source>
        <dbReference type="Proteomes" id="UP000823775"/>
    </source>
</evidence>
<comment type="caution">
    <text evidence="3">The sequence shown here is derived from an EMBL/GenBank/DDBJ whole genome shotgun (WGS) entry which is preliminary data.</text>
</comment>